<organism evidence="1 2">
    <name type="scientific">Microscilla marina ATCC 23134</name>
    <dbReference type="NCBI Taxonomy" id="313606"/>
    <lineage>
        <taxon>Bacteria</taxon>
        <taxon>Pseudomonadati</taxon>
        <taxon>Bacteroidota</taxon>
        <taxon>Cytophagia</taxon>
        <taxon>Cytophagales</taxon>
        <taxon>Microscillaceae</taxon>
        <taxon>Microscilla</taxon>
    </lineage>
</organism>
<name>A1ZN93_MICM2</name>
<dbReference type="OrthoDB" id="7065597at2"/>
<dbReference type="Proteomes" id="UP000004095">
    <property type="component" value="Unassembled WGS sequence"/>
</dbReference>
<evidence type="ECO:0000313" key="1">
    <source>
        <dbReference type="EMBL" id="EAY28274.1"/>
    </source>
</evidence>
<reference evidence="1 2" key="1">
    <citation type="submission" date="2007-01" db="EMBL/GenBank/DDBJ databases">
        <authorList>
            <person name="Haygood M."/>
            <person name="Podell S."/>
            <person name="Anderson C."/>
            <person name="Hopkinson B."/>
            <person name="Roe K."/>
            <person name="Barbeau K."/>
            <person name="Gaasterland T."/>
            <person name="Ferriera S."/>
            <person name="Johnson J."/>
            <person name="Kravitz S."/>
            <person name="Beeson K."/>
            <person name="Sutton G."/>
            <person name="Rogers Y.-H."/>
            <person name="Friedman R."/>
            <person name="Frazier M."/>
            <person name="Venter J.C."/>
        </authorList>
    </citation>
    <scope>NUCLEOTIDE SEQUENCE [LARGE SCALE GENOMIC DNA]</scope>
    <source>
        <strain evidence="1 2">ATCC 23134</strain>
    </source>
</reference>
<proteinExistence type="predicted"/>
<protein>
    <submittedName>
        <fullName evidence="1">Uncharacterized protein</fullName>
    </submittedName>
</protein>
<dbReference type="eggNOG" id="ENOG502ZWSD">
    <property type="taxonomic scope" value="Bacteria"/>
</dbReference>
<dbReference type="RefSeq" id="WP_002698498.1">
    <property type="nucleotide sequence ID" value="NZ_AAWS01000017.1"/>
</dbReference>
<comment type="caution">
    <text evidence="1">The sequence shown here is derived from an EMBL/GenBank/DDBJ whole genome shotgun (WGS) entry which is preliminary data.</text>
</comment>
<dbReference type="AlphaFoldDB" id="A1ZN93"/>
<dbReference type="EMBL" id="AAWS01000017">
    <property type="protein sequence ID" value="EAY28274.1"/>
    <property type="molecule type" value="Genomic_DNA"/>
</dbReference>
<accession>A1ZN93</accession>
<keyword evidence="2" id="KW-1185">Reference proteome</keyword>
<evidence type="ECO:0000313" key="2">
    <source>
        <dbReference type="Proteomes" id="UP000004095"/>
    </source>
</evidence>
<gene>
    <name evidence="1" type="ORF">M23134_03535</name>
</gene>
<sequence>MSKIDFTKESFTKLDRFMKQNAGLNLATANLKDAALLDGCNWNRLKRSREALVTQLKAYQRLHKIVPEGKPAEKDGIIKALLGKNIHSSLQIASMPRQRFIREYLPLFDGQEELMVETYQNALTQRSQVLLQYMHMLQSNEPHLGAARM</sequence>